<keyword evidence="3" id="KW-1185">Reference proteome</keyword>
<keyword evidence="1" id="KW-0812">Transmembrane</keyword>
<evidence type="ECO:0000313" key="2">
    <source>
        <dbReference type="EMBL" id="MFC4025151.1"/>
    </source>
</evidence>
<feature type="transmembrane region" description="Helical" evidence="1">
    <location>
        <begin position="355"/>
        <end position="380"/>
    </location>
</feature>
<feature type="transmembrane region" description="Helical" evidence="1">
    <location>
        <begin position="266"/>
        <end position="287"/>
    </location>
</feature>
<accession>A0ABV8H1V1</accession>
<dbReference type="InterPro" id="IPR025686">
    <property type="entry name" value="Glucos_trans_II"/>
</dbReference>
<feature type="transmembrane region" description="Helical" evidence="1">
    <location>
        <begin position="324"/>
        <end position="343"/>
    </location>
</feature>
<keyword evidence="1" id="KW-1133">Transmembrane helix</keyword>
<dbReference type="EMBL" id="JBHSAO010000011">
    <property type="protein sequence ID" value="MFC4025151.1"/>
    <property type="molecule type" value="Genomic_DNA"/>
</dbReference>
<feature type="transmembrane region" description="Helical" evidence="1">
    <location>
        <begin position="77"/>
        <end position="98"/>
    </location>
</feature>
<feature type="transmembrane region" description="Helical" evidence="1">
    <location>
        <begin position="299"/>
        <end position="317"/>
    </location>
</feature>
<dbReference type="Proteomes" id="UP001595772">
    <property type="component" value="Unassembled WGS sequence"/>
</dbReference>
<feature type="transmembrane region" description="Helical" evidence="1">
    <location>
        <begin position="158"/>
        <end position="183"/>
    </location>
</feature>
<evidence type="ECO:0000313" key="3">
    <source>
        <dbReference type="Proteomes" id="UP001595772"/>
    </source>
</evidence>
<name>A0ABV8H1V1_9BACI</name>
<evidence type="ECO:0000256" key="1">
    <source>
        <dbReference type="SAM" id="Phobius"/>
    </source>
</evidence>
<reference evidence="3" key="1">
    <citation type="journal article" date="2019" name="Int. J. Syst. Evol. Microbiol.">
        <title>The Global Catalogue of Microorganisms (GCM) 10K type strain sequencing project: providing services to taxonomists for standard genome sequencing and annotation.</title>
        <authorList>
            <consortium name="The Broad Institute Genomics Platform"/>
            <consortium name="The Broad Institute Genome Sequencing Center for Infectious Disease"/>
            <person name="Wu L."/>
            <person name="Ma J."/>
        </authorList>
    </citation>
    <scope>NUCLEOTIDE SEQUENCE [LARGE SCALE GENOMIC DNA]</scope>
    <source>
        <strain evidence="3">IBRC-M 10703</strain>
    </source>
</reference>
<feature type="transmembrane region" description="Helical" evidence="1">
    <location>
        <begin position="132"/>
        <end position="151"/>
    </location>
</feature>
<dbReference type="RefSeq" id="WP_379497642.1">
    <property type="nucleotide sequence ID" value="NZ_JBHSAO010000011.1"/>
</dbReference>
<comment type="caution">
    <text evidence="2">The sequence shown here is derived from an EMBL/GenBank/DDBJ whole genome shotgun (WGS) entry which is preliminary data.</text>
</comment>
<feature type="transmembrane region" description="Helical" evidence="1">
    <location>
        <begin position="20"/>
        <end position="40"/>
    </location>
</feature>
<dbReference type="Pfam" id="PF14264">
    <property type="entry name" value="Glucos_trans_II"/>
    <property type="match status" value="1"/>
</dbReference>
<protein>
    <submittedName>
        <fullName evidence="2">Glucosyltransferase domain-containing protein</fullName>
    </submittedName>
</protein>
<feature type="transmembrane region" description="Helical" evidence="1">
    <location>
        <begin position="203"/>
        <end position="221"/>
    </location>
</feature>
<gene>
    <name evidence="2" type="ORF">ACFOUV_15255</name>
</gene>
<proteinExistence type="predicted"/>
<sequence>MPEDLLENIYLKIKKRWKIAFFSAVIIGFLTHLFVMTNSLPNHDGVNNYYDPQMKFSSGRFFLNPFAGISSYFDLPLINGLLGILYLSLLSVVLVEIFKLRKTLSIVLMAGLIVTFPTIASTFSYMFTADGYMFSFFTTALAVLLTIRFKYGFLPGAILFYLSVGVYQANLPLAVSVVALWFMKELLYGDEKLKSQIISLGKQVVMVVLGMIAYVVTYKLYQGMRGITGYQGLDSAGSVSLQDIPGQLYLLIREFIKFFIDDNPNLFELLNVGVIGLILIGGILILMNRYKAIGYMKTLFIIISALLLPVFSLLLYFISPDVKYHMLMVMSLVVFYFIPLIVYDSIRVNNLMTSAYSWSTVIILALTVFNFTLISNISYLNMNLKYERTYALANRVLDRIEQTENIEDVNKIAILGKPQNYAYSPFSSTLARSVPPMTGALGSIFIHDSNRFSNMFDQYLGIELDGVTNRQIRELENNSTVNDMGSWPAADSVVIIDDMVIVKFQED</sequence>
<organism evidence="2 3">
    <name type="scientific">Oceanobacillus longus</name>
    <dbReference type="NCBI Taxonomy" id="930120"/>
    <lineage>
        <taxon>Bacteria</taxon>
        <taxon>Bacillati</taxon>
        <taxon>Bacillota</taxon>
        <taxon>Bacilli</taxon>
        <taxon>Bacillales</taxon>
        <taxon>Bacillaceae</taxon>
        <taxon>Oceanobacillus</taxon>
    </lineage>
</organism>
<keyword evidence="1" id="KW-0472">Membrane</keyword>
<feature type="transmembrane region" description="Helical" evidence="1">
    <location>
        <begin position="105"/>
        <end position="126"/>
    </location>
</feature>